<dbReference type="EMBL" id="MGKL01000009">
    <property type="protein sequence ID" value="OGN26135.1"/>
    <property type="molecule type" value="Genomic_DNA"/>
</dbReference>
<keyword evidence="4" id="KW-1015">Disulfide bond</keyword>
<proteinExistence type="inferred from homology"/>
<evidence type="ECO:0000313" key="9">
    <source>
        <dbReference type="EMBL" id="OGN26135.1"/>
    </source>
</evidence>
<keyword evidence="7" id="KW-0812">Transmembrane</keyword>
<keyword evidence="5" id="KW-0676">Redox-active center</keyword>
<evidence type="ECO:0000256" key="1">
    <source>
        <dbReference type="ARBA" id="ARBA00005791"/>
    </source>
</evidence>
<evidence type="ECO:0000256" key="3">
    <source>
        <dbReference type="ARBA" id="ARBA00023002"/>
    </source>
</evidence>
<evidence type="ECO:0000256" key="2">
    <source>
        <dbReference type="ARBA" id="ARBA00022729"/>
    </source>
</evidence>
<dbReference type="GO" id="GO:0016491">
    <property type="term" value="F:oxidoreductase activity"/>
    <property type="evidence" value="ECO:0007669"/>
    <property type="project" value="UniProtKB-KW"/>
</dbReference>
<dbReference type="SUPFAM" id="SSF52833">
    <property type="entry name" value="Thioredoxin-like"/>
    <property type="match status" value="1"/>
</dbReference>
<keyword evidence="3" id="KW-0560">Oxidoreductase</keyword>
<gene>
    <name evidence="9" type="ORF">A2925_05030</name>
</gene>
<sequence length="251" mass="27294">MENLNNNTINTTNPGPSEPNPPQSKSFLDKYFLAISILVAALLISGSILISNSRDGSPSEGAKIQAGSGERVNVSADDDPFLGNPKAKVRIIEFSDFQCPFCRKFWEESFAEIKKDYIDTGKVMMVFRDFPLDFHPAATPSAQGGGCAQEQGKFWEYHDKLFIEQGKKGSGTITYTSVEIKKWAAEIGLNGADFDKCLESGKYKSEVEKDAVDGAAAGVTGTPTTFINGIKVVGAQPYSVFKQVIDAELKK</sequence>
<dbReference type="Proteomes" id="UP000178256">
    <property type="component" value="Unassembled WGS sequence"/>
</dbReference>
<keyword evidence="7" id="KW-1133">Transmembrane helix</keyword>
<evidence type="ECO:0000256" key="4">
    <source>
        <dbReference type="ARBA" id="ARBA00023157"/>
    </source>
</evidence>
<reference evidence="9 10" key="1">
    <citation type="journal article" date="2016" name="Nat. Commun.">
        <title>Thousands of microbial genomes shed light on interconnected biogeochemical processes in an aquifer system.</title>
        <authorList>
            <person name="Anantharaman K."/>
            <person name="Brown C.T."/>
            <person name="Hug L.A."/>
            <person name="Sharon I."/>
            <person name="Castelle C.J."/>
            <person name="Probst A.J."/>
            <person name="Thomas B.C."/>
            <person name="Singh A."/>
            <person name="Wilkins M.J."/>
            <person name="Karaoz U."/>
            <person name="Brodie E.L."/>
            <person name="Williams K.H."/>
            <person name="Hubbard S.S."/>
            <person name="Banfield J.F."/>
        </authorList>
    </citation>
    <scope>NUCLEOTIDE SEQUENCE [LARGE SCALE GENOMIC DNA]</scope>
</reference>
<dbReference type="PROSITE" id="PS51352">
    <property type="entry name" value="THIOREDOXIN_2"/>
    <property type="match status" value="1"/>
</dbReference>
<evidence type="ECO:0000256" key="5">
    <source>
        <dbReference type="ARBA" id="ARBA00023284"/>
    </source>
</evidence>
<evidence type="ECO:0000313" key="10">
    <source>
        <dbReference type="Proteomes" id="UP000178256"/>
    </source>
</evidence>
<feature type="domain" description="Thioredoxin" evidence="8">
    <location>
        <begin position="58"/>
        <end position="250"/>
    </location>
</feature>
<organism evidence="9 10">
    <name type="scientific">Candidatus Yanofskybacteria bacterium RIFCSPLOWO2_01_FULL_44_22</name>
    <dbReference type="NCBI Taxonomy" id="1802697"/>
    <lineage>
        <taxon>Bacteria</taxon>
        <taxon>Candidatus Yanofskyibacteriota</taxon>
    </lineage>
</organism>
<dbReference type="InterPro" id="IPR012336">
    <property type="entry name" value="Thioredoxin-like_fold"/>
</dbReference>
<protein>
    <recommendedName>
        <fullName evidence="8">Thioredoxin domain-containing protein</fullName>
    </recommendedName>
</protein>
<keyword evidence="7" id="KW-0472">Membrane</keyword>
<comment type="caution">
    <text evidence="9">The sequence shown here is derived from an EMBL/GenBank/DDBJ whole genome shotgun (WGS) entry which is preliminary data.</text>
</comment>
<evidence type="ECO:0000259" key="8">
    <source>
        <dbReference type="PROSITE" id="PS51352"/>
    </source>
</evidence>
<accession>A0A1F8GL60</accession>
<dbReference type="PANTHER" id="PTHR13887:SF14">
    <property type="entry name" value="DISULFIDE BOND FORMATION PROTEIN D"/>
    <property type="match status" value="1"/>
</dbReference>
<dbReference type="Pfam" id="PF13462">
    <property type="entry name" value="Thioredoxin_4"/>
    <property type="match status" value="1"/>
</dbReference>
<evidence type="ECO:0000256" key="6">
    <source>
        <dbReference type="SAM" id="MobiDB-lite"/>
    </source>
</evidence>
<dbReference type="Gene3D" id="3.40.30.10">
    <property type="entry name" value="Glutaredoxin"/>
    <property type="match status" value="1"/>
</dbReference>
<feature type="region of interest" description="Disordered" evidence="6">
    <location>
        <begin position="1"/>
        <end position="23"/>
    </location>
</feature>
<name>A0A1F8GL60_9BACT</name>
<comment type="similarity">
    <text evidence="1">Belongs to the thioredoxin family. DsbA subfamily.</text>
</comment>
<dbReference type="AlphaFoldDB" id="A0A1F8GL60"/>
<dbReference type="InterPro" id="IPR036249">
    <property type="entry name" value="Thioredoxin-like_sf"/>
</dbReference>
<dbReference type="InterPro" id="IPR013766">
    <property type="entry name" value="Thioredoxin_domain"/>
</dbReference>
<feature type="transmembrane region" description="Helical" evidence="7">
    <location>
        <begin position="31"/>
        <end position="50"/>
    </location>
</feature>
<dbReference type="PANTHER" id="PTHR13887">
    <property type="entry name" value="GLUTATHIONE S-TRANSFERASE KAPPA"/>
    <property type="match status" value="1"/>
</dbReference>
<evidence type="ECO:0000256" key="7">
    <source>
        <dbReference type="SAM" id="Phobius"/>
    </source>
</evidence>
<keyword evidence="2" id="KW-0732">Signal</keyword>
<dbReference type="STRING" id="1802697.A2925_05030"/>
<feature type="compositionally biased region" description="Low complexity" evidence="6">
    <location>
        <begin position="1"/>
        <end position="13"/>
    </location>
</feature>